<keyword evidence="3 9" id="KW-0479">Metal-binding</keyword>
<dbReference type="EMBL" id="CP030761">
    <property type="protein sequence ID" value="AXA43280.1"/>
    <property type="molecule type" value="Genomic_DNA"/>
</dbReference>
<keyword evidence="11" id="KW-0575">Peroxidase</keyword>
<dbReference type="InterPro" id="IPR026259">
    <property type="entry name" value="MauG/Cytc_peroxidase"/>
</dbReference>
<feature type="binding site" description="covalent" evidence="8">
    <location>
        <position position="83"/>
    </location>
    <ligand>
        <name>heme c</name>
        <dbReference type="ChEBI" id="CHEBI:61717"/>
        <label>1</label>
    </ligand>
</feature>
<dbReference type="PANTHER" id="PTHR30600:SF7">
    <property type="entry name" value="CYTOCHROME C PEROXIDASE-RELATED"/>
    <property type="match status" value="1"/>
</dbReference>
<dbReference type="PANTHER" id="PTHR30600">
    <property type="entry name" value="CYTOCHROME C PEROXIDASE-RELATED"/>
    <property type="match status" value="1"/>
</dbReference>
<organism evidence="11 12">
    <name type="scientific">Rhizobium leguminosarum</name>
    <dbReference type="NCBI Taxonomy" id="384"/>
    <lineage>
        <taxon>Bacteria</taxon>
        <taxon>Pseudomonadati</taxon>
        <taxon>Pseudomonadota</taxon>
        <taxon>Alphaproteobacteria</taxon>
        <taxon>Hyphomicrobiales</taxon>
        <taxon>Rhizobiaceae</taxon>
        <taxon>Rhizobium/Agrobacterium group</taxon>
        <taxon>Rhizobium</taxon>
    </lineage>
</organism>
<reference evidence="11 12" key="1">
    <citation type="submission" date="2018-07" db="EMBL/GenBank/DDBJ databases">
        <title>Rhizobium leguminosarum strain:ATCC 14479 Genome sequencing and assembly.</title>
        <authorList>
            <person name="Chakraborty R."/>
        </authorList>
    </citation>
    <scope>NUCLEOTIDE SEQUENCE [LARGE SCALE GENOMIC DNA]</scope>
    <source>
        <strain evidence="11 12">ATCC 14479</strain>
        <plasmid evidence="12">Plasmid unnamed1</plasmid>
    </source>
</reference>
<evidence type="ECO:0000313" key="11">
    <source>
        <dbReference type="EMBL" id="AXA43280.1"/>
    </source>
</evidence>
<comment type="subcellular location">
    <subcellularLocation>
        <location evidence="1">Periplasm</location>
    </subcellularLocation>
</comment>
<sequence>MSGQGRRRLFKKDTPRTVLLALLVVSGGVLTAAGDVIVGGMKGEALLPLPDAPQLDPGRVELGRRLFHDKLLSKRREVSCSSCHDLATGGTIHAARTVGYEGKMHAFNAPTIFNVGNNYRLGWRGKFTSLVSQNDAIIHDSNLLAMDWPTLLSRLNSDRSYADAFSRRYGGAAERENVLDALVSYQKSLATPDAPFDRFLKGDKKAITPLQKHGLKLFTEYGCVSCHQGSNIGGNMFQIFGVFGEPGAETFPTPEDLDARLDQADRNVDVFRVPSLRNVALTAPYFHDGRTATLRDAIAIMGRSQLGRRLAESDVDALEAFLNSLTGVYSGKELAQPNTEESR</sequence>
<comment type="PTM">
    <text evidence="8">Binds 2 heme groups per subunit.</text>
</comment>
<keyword evidence="7 9" id="KW-0408">Iron</keyword>
<evidence type="ECO:0000313" key="12">
    <source>
        <dbReference type="Proteomes" id="UP000251166"/>
    </source>
</evidence>
<feature type="binding site" description="axial binding residue" evidence="9">
    <location>
        <position position="301"/>
    </location>
    <ligand>
        <name>heme c</name>
        <dbReference type="ChEBI" id="CHEBI:61717"/>
        <label>2</label>
    </ligand>
    <ligandPart>
        <name>Fe</name>
        <dbReference type="ChEBI" id="CHEBI:18248"/>
    </ligandPart>
</feature>
<dbReference type="AlphaFoldDB" id="A0A2Z4YPC2"/>
<proteinExistence type="predicted"/>
<keyword evidence="6" id="KW-0560">Oxidoreductase</keyword>
<evidence type="ECO:0000256" key="3">
    <source>
        <dbReference type="ARBA" id="ARBA00022723"/>
    </source>
</evidence>
<gene>
    <name evidence="11" type="ORF">DLJ82_5719</name>
</gene>
<dbReference type="PIRSF" id="PIRSF000294">
    <property type="entry name" value="Cytochrome-c_peroxidase"/>
    <property type="match status" value="1"/>
</dbReference>
<dbReference type="InterPro" id="IPR036909">
    <property type="entry name" value="Cyt_c-like_dom_sf"/>
</dbReference>
<feature type="binding site" description="covalent" evidence="8">
    <location>
        <position position="223"/>
    </location>
    <ligand>
        <name>heme c</name>
        <dbReference type="ChEBI" id="CHEBI:61717"/>
        <label>2</label>
    </ligand>
</feature>
<feature type="binding site" description="axial binding residue" evidence="9">
    <location>
        <position position="84"/>
    </location>
    <ligand>
        <name>heme c</name>
        <dbReference type="ChEBI" id="CHEBI:61717"/>
        <label>1</label>
    </ligand>
    <ligandPart>
        <name>Fe</name>
        <dbReference type="ChEBI" id="CHEBI:18248"/>
    </ligandPart>
</feature>
<evidence type="ECO:0000256" key="9">
    <source>
        <dbReference type="PIRSR" id="PIRSR000294-2"/>
    </source>
</evidence>
<dbReference type="SUPFAM" id="SSF46626">
    <property type="entry name" value="Cytochrome c"/>
    <property type="match status" value="2"/>
</dbReference>
<evidence type="ECO:0000256" key="6">
    <source>
        <dbReference type="ARBA" id="ARBA00023002"/>
    </source>
</evidence>
<evidence type="ECO:0000256" key="2">
    <source>
        <dbReference type="ARBA" id="ARBA00022617"/>
    </source>
</evidence>
<keyword evidence="11" id="KW-0614">Plasmid</keyword>
<dbReference type="InterPro" id="IPR051395">
    <property type="entry name" value="Cytochrome_c_Peroxidase/MauG"/>
</dbReference>
<dbReference type="Gene3D" id="1.10.760.10">
    <property type="entry name" value="Cytochrome c-like domain"/>
    <property type="match status" value="2"/>
</dbReference>
<evidence type="ECO:0000256" key="4">
    <source>
        <dbReference type="ARBA" id="ARBA00022729"/>
    </source>
</evidence>
<dbReference type="GO" id="GO:0020037">
    <property type="term" value="F:heme binding"/>
    <property type="evidence" value="ECO:0007669"/>
    <property type="project" value="InterPro"/>
</dbReference>
<dbReference type="InterPro" id="IPR004852">
    <property type="entry name" value="Di-haem_cyt_c_peroxidsae"/>
</dbReference>
<feature type="domain" description="Cytochrome c" evidence="10">
    <location>
        <begin position="209"/>
        <end position="326"/>
    </location>
</feature>
<dbReference type="GO" id="GO:0046872">
    <property type="term" value="F:metal ion binding"/>
    <property type="evidence" value="ECO:0007669"/>
    <property type="project" value="UniProtKB-KW"/>
</dbReference>
<evidence type="ECO:0000256" key="8">
    <source>
        <dbReference type="PIRSR" id="PIRSR000294-1"/>
    </source>
</evidence>
<feature type="binding site" description="axial binding residue" evidence="9">
    <location>
        <position position="227"/>
    </location>
    <ligand>
        <name>heme c</name>
        <dbReference type="ChEBI" id="CHEBI:61717"/>
        <label>2</label>
    </ligand>
    <ligandPart>
        <name>Fe</name>
        <dbReference type="ChEBI" id="CHEBI:18248"/>
    </ligandPart>
</feature>
<evidence type="ECO:0000256" key="1">
    <source>
        <dbReference type="ARBA" id="ARBA00004418"/>
    </source>
</evidence>
<dbReference type="Pfam" id="PF03150">
    <property type="entry name" value="CCP_MauG"/>
    <property type="match status" value="1"/>
</dbReference>
<geneLocation type="plasmid" evidence="11 12">
    <name>unnamed1</name>
</geneLocation>
<feature type="binding site" description="covalent" evidence="8">
    <location>
        <position position="80"/>
    </location>
    <ligand>
        <name>heme c</name>
        <dbReference type="ChEBI" id="CHEBI:61717"/>
        <label>1</label>
    </ligand>
</feature>
<protein>
    <submittedName>
        <fullName evidence="11">Di-hem cytochrome c peroxidase family protein</fullName>
    </submittedName>
</protein>
<evidence type="ECO:0000256" key="7">
    <source>
        <dbReference type="ARBA" id="ARBA00023004"/>
    </source>
</evidence>
<dbReference type="InterPro" id="IPR009056">
    <property type="entry name" value="Cyt_c-like_dom"/>
</dbReference>
<evidence type="ECO:0000256" key="5">
    <source>
        <dbReference type="ARBA" id="ARBA00022764"/>
    </source>
</evidence>
<feature type="binding site" description="covalent" evidence="8">
    <location>
        <position position="226"/>
    </location>
    <ligand>
        <name>heme c</name>
        <dbReference type="ChEBI" id="CHEBI:61717"/>
        <label>2</label>
    </ligand>
</feature>
<evidence type="ECO:0000259" key="10">
    <source>
        <dbReference type="PROSITE" id="PS51007"/>
    </source>
</evidence>
<dbReference type="GO" id="GO:0009055">
    <property type="term" value="F:electron transfer activity"/>
    <property type="evidence" value="ECO:0007669"/>
    <property type="project" value="InterPro"/>
</dbReference>
<keyword evidence="4" id="KW-0732">Signal</keyword>
<dbReference type="GO" id="GO:0042597">
    <property type="term" value="C:periplasmic space"/>
    <property type="evidence" value="ECO:0007669"/>
    <property type="project" value="UniProtKB-SubCell"/>
</dbReference>
<comment type="cofactor">
    <cofactor evidence="8">
        <name>heme</name>
        <dbReference type="ChEBI" id="CHEBI:30413"/>
    </cofactor>
    <text evidence="8">Binds 2 heme groups.</text>
</comment>
<accession>A0A2Z4YPC2</accession>
<dbReference type="Proteomes" id="UP000251166">
    <property type="component" value="Plasmid unnamed1"/>
</dbReference>
<dbReference type="GO" id="GO:0004130">
    <property type="term" value="F:cytochrome-c peroxidase activity"/>
    <property type="evidence" value="ECO:0007669"/>
    <property type="project" value="TreeGrafter"/>
</dbReference>
<dbReference type="PROSITE" id="PS51007">
    <property type="entry name" value="CYTC"/>
    <property type="match status" value="1"/>
</dbReference>
<keyword evidence="2 8" id="KW-0349">Heme</keyword>
<name>A0A2Z4YPC2_RHILE</name>
<keyword evidence="5" id="KW-0574">Periplasm</keyword>